<reference evidence="21" key="2">
    <citation type="submission" date="2021-02" db="EMBL/GenBank/DDBJ databases">
        <authorList>
            <person name="Kimball J.A."/>
            <person name="Haas M.W."/>
            <person name="Macchietto M."/>
            <person name="Kono T."/>
            <person name="Duquette J."/>
            <person name="Shao M."/>
        </authorList>
    </citation>
    <scope>NUCLEOTIDE SEQUENCE</scope>
    <source>
        <tissue evidence="21">Fresh leaf tissue</tissue>
    </source>
</reference>
<dbReference type="FunFam" id="1.10.520.10:FF:000009">
    <property type="entry name" value="Peroxidase"/>
    <property type="match status" value="1"/>
</dbReference>
<evidence type="ECO:0000256" key="10">
    <source>
        <dbReference type="ARBA" id="ARBA00023157"/>
    </source>
</evidence>
<comment type="caution">
    <text evidence="21">The sequence shown here is derived from an EMBL/GenBank/DDBJ whole genome shotgun (WGS) entry which is preliminary data.</text>
</comment>
<feature type="disulfide bond" evidence="19">
    <location>
        <begin position="365"/>
        <end position="370"/>
    </location>
</feature>
<dbReference type="AlphaFoldDB" id="A0A8J5VSB7"/>
<dbReference type="GO" id="GO:0140825">
    <property type="term" value="F:lactoperoxidase activity"/>
    <property type="evidence" value="ECO:0007669"/>
    <property type="project" value="UniProtKB-EC"/>
</dbReference>
<feature type="binding site" evidence="17">
    <location>
        <position position="492"/>
    </location>
    <ligand>
        <name>Ca(2+)</name>
        <dbReference type="ChEBI" id="CHEBI:29108"/>
        <label>2</label>
    </ligand>
</feature>
<feature type="site" description="Transition state stabilizer" evidence="18">
    <location>
        <position position="359"/>
    </location>
</feature>
<keyword evidence="9 17" id="KW-0408">Iron</keyword>
<evidence type="ECO:0000256" key="5">
    <source>
        <dbReference type="ARBA" id="ARBA00022617"/>
    </source>
</evidence>
<dbReference type="PROSITE" id="PS00436">
    <property type="entry name" value="PEROXIDASE_2"/>
    <property type="match status" value="1"/>
</dbReference>
<evidence type="ECO:0000256" key="8">
    <source>
        <dbReference type="ARBA" id="ARBA00023002"/>
    </source>
</evidence>
<feature type="binding site" evidence="17">
    <location>
        <position position="385"/>
    </location>
    <ligand>
        <name>Ca(2+)</name>
        <dbReference type="ChEBI" id="CHEBI:29108"/>
        <label>1</label>
    </ligand>
</feature>
<evidence type="ECO:0000256" key="7">
    <source>
        <dbReference type="ARBA" id="ARBA00022837"/>
    </source>
</evidence>
<comment type="similarity">
    <text evidence="2">Belongs to the peroxidase family. Ascorbate peroxidase subfamily.</text>
</comment>
<evidence type="ECO:0000259" key="20">
    <source>
        <dbReference type="PROSITE" id="PS50873"/>
    </source>
</evidence>
<sequence>MDAVLVRRVVVVVAAVGAIAAVMAPSAVAQLSPTFYDGSCPSLQSIVRSTVAAAVQSEPRMGASLLRLFFHDCFVNGCDASVLLDDSSTLTGEKNAAPNANSLRGFEVIDSIKSQVEAACPGTVSCADILAVAARDGVNLLGGPTWAVPLGRRDTRTASQAAANSNLPSPSSSASALVSTFASKGLDSRDMVALSGAHTIGAARCASFRSRVYNDTNINPGFATRRRQVCPAQGGDGNLAPLDALSSVRFDNGYFRNLIGRFGLLHSDQELFNGGPVDSISAARASMAVVPEAATRRRPDRLLAVAVAVLVAHALPRGGNAQLSPGYYSASCPTVHGVVRQVMSQAVMNDTRAGAAVLRLFYHDCFVNGCDASVLLDGTPTAPGEKGAGANAIGSNNGFDIVDTIKTQMEAACPGVVSCADILALAARDSVNLLGGPSWAVPLGRRDALAANPSGAASDLPGPESDINALIAAFAAKGLTSQDLVALSGAHTIGVATCASFRTRVYCDANVSPAFASHQRQVCPASGGDGSTAPLDSLTPDEFDNGYYRNLVSGAGLLHSDQELFNNGPVDSAVRLYSSNPAAFSSDFAASMIRLGNISPLTGSTGEVRLNCRKVNS</sequence>
<reference evidence="21" key="1">
    <citation type="journal article" date="2021" name="bioRxiv">
        <title>Whole Genome Assembly and Annotation of Northern Wild Rice, Zizania palustris L., Supports a Whole Genome Duplication in the Zizania Genus.</title>
        <authorList>
            <person name="Haas M."/>
            <person name="Kono T."/>
            <person name="Macchietto M."/>
            <person name="Millas R."/>
            <person name="McGilp L."/>
            <person name="Shao M."/>
            <person name="Duquette J."/>
            <person name="Hirsch C.N."/>
            <person name="Kimball J."/>
        </authorList>
    </citation>
    <scope>NUCLEOTIDE SEQUENCE</scope>
    <source>
        <tissue evidence="21">Fresh leaf tissue</tissue>
    </source>
</reference>
<feature type="binding site" evidence="17">
    <location>
        <position position="539"/>
    </location>
    <ligand>
        <name>Ca(2+)</name>
        <dbReference type="ChEBI" id="CHEBI:29108"/>
        <label>2</label>
    </ligand>
</feature>
<dbReference type="EMBL" id="JAAALK010000287">
    <property type="protein sequence ID" value="KAG8058578.1"/>
    <property type="molecule type" value="Genomic_DNA"/>
</dbReference>
<gene>
    <name evidence="21" type="ORF">GUJ93_ZPchr0002g23841</name>
</gene>
<keyword evidence="7 17" id="KW-0106">Calcium</keyword>
<evidence type="ECO:0000256" key="1">
    <source>
        <dbReference type="ARBA" id="ARBA00000189"/>
    </source>
</evidence>
<feature type="disulfide bond" evidence="19">
    <location>
        <begin position="498"/>
        <end position="523"/>
    </location>
</feature>
<dbReference type="InterPro" id="IPR019794">
    <property type="entry name" value="Peroxidases_AS"/>
</dbReference>
<dbReference type="PROSITE" id="PS50873">
    <property type="entry name" value="PEROXIDASE_4"/>
    <property type="match status" value="2"/>
</dbReference>
<evidence type="ECO:0000256" key="19">
    <source>
        <dbReference type="PIRSR" id="PIRSR600823-5"/>
    </source>
</evidence>
<dbReference type="Pfam" id="PF00141">
    <property type="entry name" value="peroxidase"/>
    <property type="match status" value="2"/>
</dbReference>
<dbReference type="InterPro" id="IPR019793">
    <property type="entry name" value="Peroxidases_heam-ligand_BS"/>
</dbReference>
<accession>A0A8J5VSB7</accession>
<evidence type="ECO:0000313" key="22">
    <source>
        <dbReference type="Proteomes" id="UP000729402"/>
    </source>
</evidence>
<dbReference type="PANTHER" id="PTHR31388">
    <property type="entry name" value="PEROXIDASE 72-RELATED"/>
    <property type="match status" value="1"/>
</dbReference>
<feature type="disulfide bond" evidence="19">
    <location>
        <begin position="332"/>
        <end position="413"/>
    </location>
</feature>
<feature type="binding site" evidence="17">
    <location>
        <position position="364"/>
    </location>
    <ligand>
        <name>Ca(2+)</name>
        <dbReference type="ChEBI" id="CHEBI:29108"/>
        <label>1</label>
    </ligand>
</feature>
<evidence type="ECO:0000256" key="9">
    <source>
        <dbReference type="ARBA" id="ARBA00023004"/>
    </source>
</evidence>
<protein>
    <recommendedName>
        <fullName evidence="14">Peroxidase 1</fullName>
        <ecNumber evidence="3">1.11.1.7</ecNumber>
    </recommendedName>
</protein>
<dbReference type="GO" id="GO:0046872">
    <property type="term" value="F:metal ion binding"/>
    <property type="evidence" value="ECO:0007669"/>
    <property type="project" value="UniProtKB-KW"/>
</dbReference>
<name>A0A8J5VSB7_ZIZPA</name>
<feature type="binding site" evidence="17">
    <location>
        <position position="536"/>
    </location>
    <ligand>
        <name>Ca(2+)</name>
        <dbReference type="ChEBI" id="CHEBI:29108"/>
        <label>2</label>
    </ligand>
</feature>
<comment type="catalytic activity">
    <reaction evidence="1">
        <text>2 a phenolic donor + H2O2 = 2 a phenolic radical donor + 2 H2O</text>
        <dbReference type="Rhea" id="RHEA:56136"/>
        <dbReference type="ChEBI" id="CHEBI:15377"/>
        <dbReference type="ChEBI" id="CHEBI:16240"/>
        <dbReference type="ChEBI" id="CHEBI:139520"/>
        <dbReference type="ChEBI" id="CHEBI:139521"/>
        <dbReference type="EC" id="1.11.1.7"/>
    </reaction>
</comment>
<evidence type="ECO:0000256" key="2">
    <source>
        <dbReference type="ARBA" id="ARBA00006873"/>
    </source>
</evidence>
<keyword evidence="13" id="KW-0376">Hydrogen peroxide</keyword>
<dbReference type="GO" id="GO:0020037">
    <property type="term" value="F:heme binding"/>
    <property type="evidence" value="ECO:0007669"/>
    <property type="project" value="InterPro"/>
</dbReference>
<feature type="binding site" evidence="17">
    <location>
        <position position="371"/>
    </location>
    <ligand>
        <name>Ca(2+)</name>
        <dbReference type="ChEBI" id="CHEBI:29108"/>
        <label>1</label>
    </ligand>
</feature>
<dbReference type="PROSITE" id="PS00435">
    <property type="entry name" value="PEROXIDASE_1"/>
    <property type="match status" value="1"/>
</dbReference>
<dbReference type="Proteomes" id="UP000729402">
    <property type="component" value="Unassembled WGS sequence"/>
</dbReference>
<dbReference type="PANTHER" id="PTHR31388:SF220">
    <property type="entry name" value="PEROXIDASE"/>
    <property type="match status" value="1"/>
</dbReference>
<comment type="cofactor">
    <cofactor evidence="17">
        <name>heme b</name>
        <dbReference type="ChEBI" id="CHEBI:60344"/>
    </cofactor>
    <text evidence="17">Binds 1 heme b (iron(II)-protoporphyrin IX) group per subunit.</text>
</comment>
<dbReference type="OrthoDB" id="2113341at2759"/>
<keyword evidence="22" id="KW-1185">Reference proteome</keyword>
<dbReference type="FunFam" id="1.10.520.10:FF:000001">
    <property type="entry name" value="Peroxidase"/>
    <property type="match status" value="1"/>
</dbReference>
<evidence type="ECO:0000256" key="14">
    <source>
        <dbReference type="ARBA" id="ARBA00072322"/>
    </source>
</evidence>
<proteinExistence type="inferred from homology"/>
<dbReference type="InterPro" id="IPR002016">
    <property type="entry name" value="Haem_peroxidase"/>
</dbReference>
<dbReference type="GO" id="GO:0006979">
    <property type="term" value="P:response to oxidative stress"/>
    <property type="evidence" value="ECO:0007669"/>
    <property type="project" value="InterPro"/>
</dbReference>
<comment type="cofactor">
    <cofactor evidence="17">
        <name>Ca(2+)</name>
        <dbReference type="ChEBI" id="CHEBI:29108"/>
    </cofactor>
    <text evidence="17">Binds 2 calcium ions per subunit.</text>
</comment>
<dbReference type="InterPro" id="IPR033905">
    <property type="entry name" value="Secretory_peroxidase"/>
</dbReference>
<keyword evidence="10 19" id="KW-1015">Disulfide bond</keyword>
<evidence type="ECO:0000256" key="15">
    <source>
        <dbReference type="PIRSR" id="PIRSR600823-1"/>
    </source>
</evidence>
<evidence type="ECO:0000256" key="17">
    <source>
        <dbReference type="PIRSR" id="PIRSR600823-3"/>
    </source>
</evidence>
<feature type="active site" description="Proton acceptor" evidence="15">
    <location>
        <position position="363"/>
    </location>
</feature>
<evidence type="ECO:0000256" key="18">
    <source>
        <dbReference type="PIRSR" id="PIRSR600823-4"/>
    </source>
</evidence>
<feature type="binding site" evidence="17">
    <location>
        <position position="544"/>
    </location>
    <ligand>
        <name>Ca(2+)</name>
        <dbReference type="ChEBI" id="CHEBI:29108"/>
        <label>2</label>
    </ligand>
</feature>
<dbReference type="GO" id="GO:0042744">
    <property type="term" value="P:hydrogen peroxide catabolic process"/>
    <property type="evidence" value="ECO:0007669"/>
    <property type="project" value="UniProtKB-KW"/>
</dbReference>
<feature type="binding site" description="axial binding residue" evidence="17">
    <location>
        <position position="491"/>
    </location>
    <ligand>
        <name>heme b</name>
        <dbReference type="ChEBI" id="CHEBI:60344"/>
    </ligand>
    <ligandPart>
        <name>Fe</name>
        <dbReference type="ChEBI" id="CHEBI:18248"/>
    </ligandPart>
</feature>
<keyword evidence="5" id="KW-0349">Heme</keyword>
<keyword evidence="6 17" id="KW-0479">Metal-binding</keyword>
<keyword evidence="12" id="KW-0873">Pyrrolidone carboxylic acid</keyword>
<evidence type="ECO:0000256" key="16">
    <source>
        <dbReference type="PIRSR" id="PIRSR600823-2"/>
    </source>
</evidence>
<feature type="disulfide bond" evidence="19">
    <location>
        <begin position="419"/>
        <end position="612"/>
    </location>
</feature>
<dbReference type="InterPro" id="IPR000823">
    <property type="entry name" value="Peroxidase_pln"/>
</dbReference>
<keyword evidence="11" id="KW-0325">Glycoprotein</keyword>
<feature type="binding site" evidence="17">
    <location>
        <position position="369"/>
    </location>
    <ligand>
        <name>Ca(2+)</name>
        <dbReference type="ChEBI" id="CHEBI:29108"/>
        <label>1</label>
    </ligand>
</feature>
<organism evidence="21 22">
    <name type="scientific">Zizania palustris</name>
    <name type="common">Northern wild rice</name>
    <dbReference type="NCBI Taxonomy" id="103762"/>
    <lineage>
        <taxon>Eukaryota</taxon>
        <taxon>Viridiplantae</taxon>
        <taxon>Streptophyta</taxon>
        <taxon>Embryophyta</taxon>
        <taxon>Tracheophyta</taxon>
        <taxon>Spermatophyta</taxon>
        <taxon>Magnoliopsida</taxon>
        <taxon>Liliopsida</taxon>
        <taxon>Poales</taxon>
        <taxon>Poaceae</taxon>
        <taxon>BOP clade</taxon>
        <taxon>Oryzoideae</taxon>
        <taxon>Oryzeae</taxon>
        <taxon>Zizaniinae</taxon>
        <taxon>Zizania</taxon>
    </lineage>
</organism>
<evidence type="ECO:0000256" key="12">
    <source>
        <dbReference type="ARBA" id="ARBA00023283"/>
    </source>
</evidence>
<feature type="binding site" evidence="16">
    <location>
        <position position="461"/>
    </location>
    <ligand>
        <name>substrate</name>
    </ligand>
</feature>
<evidence type="ECO:0000256" key="13">
    <source>
        <dbReference type="ARBA" id="ARBA00023324"/>
    </source>
</evidence>
<dbReference type="CDD" id="cd00693">
    <property type="entry name" value="secretory_peroxidase"/>
    <property type="match status" value="2"/>
</dbReference>
<evidence type="ECO:0000256" key="4">
    <source>
        <dbReference type="ARBA" id="ARBA00022559"/>
    </source>
</evidence>
<dbReference type="FunFam" id="1.10.420.10:FF:000001">
    <property type="entry name" value="Peroxidase"/>
    <property type="match status" value="2"/>
</dbReference>
<feature type="domain" description="Plant heme peroxidase family profile" evidence="20">
    <location>
        <begin position="30"/>
        <end position="294"/>
    </location>
</feature>
<feature type="binding site" evidence="17">
    <location>
        <position position="367"/>
    </location>
    <ligand>
        <name>Ca(2+)</name>
        <dbReference type="ChEBI" id="CHEBI:29108"/>
        <label>1</label>
    </ligand>
</feature>
<feature type="domain" description="Plant heme peroxidase family profile" evidence="20">
    <location>
        <begin position="322"/>
        <end position="616"/>
    </location>
</feature>
<dbReference type="EC" id="1.11.1.7" evidence="3"/>
<feature type="binding site" evidence="17">
    <location>
        <position position="373"/>
    </location>
    <ligand>
        <name>Ca(2+)</name>
        <dbReference type="ChEBI" id="CHEBI:29108"/>
        <label>1</label>
    </ligand>
</feature>
<evidence type="ECO:0000313" key="21">
    <source>
        <dbReference type="EMBL" id="KAG8058578.1"/>
    </source>
</evidence>
<evidence type="ECO:0000256" key="11">
    <source>
        <dbReference type="ARBA" id="ARBA00023180"/>
    </source>
</evidence>
<keyword evidence="4" id="KW-0575">Peroxidase</keyword>
<evidence type="ECO:0000256" key="6">
    <source>
        <dbReference type="ARBA" id="ARBA00022723"/>
    </source>
</evidence>
<keyword evidence="8" id="KW-0560">Oxidoreductase</keyword>
<evidence type="ECO:0000256" key="3">
    <source>
        <dbReference type="ARBA" id="ARBA00012313"/>
    </source>
</evidence>